<evidence type="ECO:0000313" key="1">
    <source>
        <dbReference type="EMBL" id="KIH82101.1"/>
    </source>
</evidence>
<protein>
    <submittedName>
        <fullName evidence="1">Uncharacterized protein</fullName>
    </submittedName>
</protein>
<reference evidence="1 2" key="1">
    <citation type="submission" date="2015-01" db="EMBL/GenBank/DDBJ databases">
        <title>Complete genome of Pseudomonas batumici UCM B-321 producer of the batumin antibiotic with strong antistaphilococcal and potential anticancer activity.</title>
        <authorList>
            <person name="Klochko V.V."/>
            <person name="Zelena L.B."/>
            <person name="Elena K.A."/>
            <person name="Reva O.N."/>
        </authorList>
    </citation>
    <scope>NUCLEOTIDE SEQUENCE [LARGE SCALE GENOMIC DNA]</scope>
    <source>
        <strain evidence="1 2">UCM B-321</strain>
    </source>
</reference>
<dbReference type="EMBL" id="JXDG01000056">
    <property type="protein sequence ID" value="KIH82101.1"/>
    <property type="molecule type" value="Genomic_DNA"/>
</dbReference>
<dbReference type="PATRIC" id="fig|226910.6.peg.4096"/>
<gene>
    <name evidence="1" type="ORF">UCMB321_4102</name>
</gene>
<organism evidence="1 2">
    <name type="scientific">Pseudomonas batumici</name>
    <dbReference type="NCBI Taxonomy" id="226910"/>
    <lineage>
        <taxon>Bacteria</taxon>
        <taxon>Pseudomonadati</taxon>
        <taxon>Pseudomonadota</taxon>
        <taxon>Gammaproteobacteria</taxon>
        <taxon>Pseudomonadales</taxon>
        <taxon>Pseudomonadaceae</taxon>
        <taxon>Pseudomonas</taxon>
    </lineage>
</organism>
<proteinExistence type="predicted"/>
<dbReference type="AlphaFoldDB" id="A0A0C2HY96"/>
<dbReference type="Proteomes" id="UP000031535">
    <property type="component" value="Unassembled WGS sequence"/>
</dbReference>
<accession>A0A0C2HY96</accession>
<evidence type="ECO:0000313" key="2">
    <source>
        <dbReference type="Proteomes" id="UP000031535"/>
    </source>
</evidence>
<name>A0A0C2HY96_9PSED</name>
<sequence length="38" mass="4059">MSLFHPYILVLLLLTALSNAVTSTAARGEPRVTNFSGP</sequence>
<keyword evidence="2" id="KW-1185">Reference proteome</keyword>
<comment type="caution">
    <text evidence="1">The sequence shown here is derived from an EMBL/GenBank/DDBJ whole genome shotgun (WGS) entry which is preliminary data.</text>
</comment>